<dbReference type="Pfam" id="PF16095">
    <property type="entry name" value="COR-A"/>
    <property type="match status" value="1"/>
</dbReference>
<dbReference type="InterPro" id="IPR032171">
    <property type="entry name" value="COR-A"/>
</dbReference>
<dbReference type="Proteomes" id="UP000683360">
    <property type="component" value="Unassembled WGS sequence"/>
</dbReference>
<comment type="caution">
    <text evidence="3">The sequence shown here is derived from an EMBL/GenBank/DDBJ whole genome shotgun (WGS) entry which is preliminary data.</text>
</comment>
<dbReference type="OrthoDB" id="5962960at2759"/>
<evidence type="ECO:0000256" key="1">
    <source>
        <dbReference type="ARBA" id="ARBA00022737"/>
    </source>
</evidence>
<feature type="domain" description="Ig-like" evidence="2">
    <location>
        <begin position="254"/>
        <end position="294"/>
    </location>
</feature>
<gene>
    <name evidence="3" type="ORF">MEDL_58202</name>
</gene>
<dbReference type="EMBL" id="CAJPWZ010002846">
    <property type="protein sequence ID" value="CAG2246215.1"/>
    <property type="molecule type" value="Genomic_DNA"/>
</dbReference>
<dbReference type="PROSITE" id="PS50835">
    <property type="entry name" value="IG_LIKE"/>
    <property type="match status" value="1"/>
</dbReference>
<sequence length="294" mass="34256">MKFSEYTRCNIKNSKKMSNWGEPVPLKWILLETLIDINRNNGKSFITLDEMITIAKHPQIEIHDYQEVLLFLRFQHEVGKVIFFDDINNLIILDPQWLANAFRCLVSDRINIIDKVDDKDKIQIASDMTELTNKGKISDLLIKTLFRLKGGNQFLNQMEDLLRVASFQPSTELGVFCASIRKELIEKVKDIQKRYKLEVAYDEMFKCSDHSDAKSFDLMKRQEDIYCDSCKKPHISKTIYLPWIPERPEIETTPDVTFTSDLDPDYCIGEGDTLQLECSFVPNNVNVTWLKIVM</sequence>
<accession>A0A8S3ULM8</accession>
<evidence type="ECO:0000313" key="3">
    <source>
        <dbReference type="EMBL" id="CAG2246215.1"/>
    </source>
</evidence>
<keyword evidence="1" id="KW-0677">Repeat</keyword>
<organism evidence="3 4">
    <name type="scientific">Mytilus edulis</name>
    <name type="common">Blue mussel</name>
    <dbReference type="NCBI Taxonomy" id="6550"/>
    <lineage>
        <taxon>Eukaryota</taxon>
        <taxon>Metazoa</taxon>
        <taxon>Spiralia</taxon>
        <taxon>Lophotrochozoa</taxon>
        <taxon>Mollusca</taxon>
        <taxon>Bivalvia</taxon>
        <taxon>Autobranchia</taxon>
        <taxon>Pteriomorphia</taxon>
        <taxon>Mytilida</taxon>
        <taxon>Mytiloidea</taxon>
        <taxon>Mytilidae</taxon>
        <taxon>Mytilinae</taxon>
        <taxon>Mytilus</taxon>
    </lineage>
</organism>
<dbReference type="AlphaFoldDB" id="A0A8S3ULM8"/>
<proteinExistence type="predicted"/>
<dbReference type="InterPro" id="IPR007110">
    <property type="entry name" value="Ig-like_dom"/>
</dbReference>
<protein>
    <recommendedName>
        <fullName evidence="2">Ig-like domain-containing protein</fullName>
    </recommendedName>
</protein>
<reference evidence="3" key="1">
    <citation type="submission" date="2021-03" db="EMBL/GenBank/DDBJ databases">
        <authorList>
            <person name="Bekaert M."/>
        </authorList>
    </citation>
    <scope>NUCLEOTIDE SEQUENCE</scope>
</reference>
<evidence type="ECO:0000259" key="2">
    <source>
        <dbReference type="PROSITE" id="PS50835"/>
    </source>
</evidence>
<keyword evidence="4" id="KW-1185">Reference proteome</keyword>
<name>A0A8S3ULM8_MYTED</name>
<evidence type="ECO:0000313" key="4">
    <source>
        <dbReference type="Proteomes" id="UP000683360"/>
    </source>
</evidence>
<dbReference type="InterPro" id="IPR036388">
    <property type="entry name" value="WH-like_DNA-bd_sf"/>
</dbReference>
<dbReference type="Gene3D" id="1.10.10.10">
    <property type="entry name" value="Winged helix-like DNA-binding domain superfamily/Winged helix DNA-binding domain"/>
    <property type="match status" value="1"/>
</dbReference>